<organism evidence="2 3">
    <name type="scientific">Thiobacter aerophilum</name>
    <dbReference type="NCBI Taxonomy" id="3121275"/>
    <lineage>
        <taxon>Bacteria</taxon>
        <taxon>Pseudomonadati</taxon>
        <taxon>Pseudomonadota</taxon>
        <taxon>Betaproteobacteria</taxon>
        <taxon>Burkholderiales</taxon>
        <taxon>Thiobacteraceae</taxon>
        <taxon>Thiobacter</taxon>
    </lineage>
</organism>
<dbReference type="Proteomes" id="UP001482231">
    <property type="component" value="Unassembled WGS sequence"/>
</dbReference>
<dbReference type="EMBL" id="JBAJEX010000003">
    <property type="protein sequence ID" value="MEO1766633.1"/>
    <property type="molecule type" value="Genomic_DNA"/>
</dbReference>
<gene>
    <name evidence="2" type="ORF">V6E02_05355</name>
</gene>
<reference evidence="2 3" key="1">
    <citation type="submission" date="2024-02" db="EMBL/GenBank/DDBJ databases">
        <title>New thermophilic sulfur-oxidizing bacteria from a hot springs of the Uzon caldera (Kamchatka, Russia).</title>
        <authorList>
            <person name="Dukat A.M."/>
            <person name="Elcheninov A.G."/>
            <person name="Frolov E.N."/>
        </authorList>
    </citation>
    <scope>NUCLEOTIDE SEQUENCE [LARGE SCALE GENOMIC DNA]</scope>
    <source>
        <strain evidence="2 3">AK1</strain>
    </source>
</reference>
<accession>A0ABV0EFZ4</accession>
<dbReference type="PANTHER" id="PTHR35335">
    <property type="entry name" value="UPF0716 PROTEIN FXSA"/>
    <property type="match status" value="1"/>
</dbReference>
<name>A0ABV0EFZ4_9BURK</name>
<evidence type="ECO:0000313" key="2">
    <source>
        <dbReference type="EMBL" id="MEO1766633.1"/>
    </source>
</evidence>
<dbReference type="NCBIfam" id="NF008528">
    <property type="entry name" value="PRK11463.1-2"/>
    <property type="match status" value="1"/>
</dbReference>
<dbReference type="Pfam" id="PF04186">
    <property type="entry name" value="FxsA"/>
    <property type="match status" value="1"/>
</dbReference>
<dbReference type="PANTHER" id="PTHR35335:SF1">
    <property type="entry name" value="UPF0716 PROTEIN FXSA"/>
    <property type="match status" value="1"/>
</dbReference>
<proteinExistence type="predicted"/>
<protein>
    <submittedName>
        <fullName evidence="2">FxsA family protein</fullName>
    </submittedName>
</protein>
<keyword evidence="1" id="KW-1133">Transmembrane helix</keyword>
<keyword evidence="3" id="KW-1185">Reference proteome</keyword>
<dbReference type="InterPro" id="IPR007313">
    <property type="entry name" value="FxsA"/>
</dbReference>
<keyword evidence="1" id="KW-0472">Membrane</keyword>
<sequence>MRIFILPLILLGFPTIEVLVMVLVAQKLGWWLLVWLIISFVAGLMLLREEQFALAGRLAAALVEGRDPLQALVASGRVMLAGFLLAFPGLVSDLLALGVLLWPRGKSRAPGQAREVIEGQFRRED</sequence>
<feature type="transmembrane region" description="Helical" evidence="1">
    <location>
        <begin position="28"/>
        <end position="47"/>
    </location>
</feature>
<comment type="caution">
    <text evidence="2">The sequence shown here is derived from an EMBL/GenBank/DDBJ whole genome shotgun (WGS) entry which is preliminary data.</text>
</comment>
<evidence type="ECO:0000313" key="3">
    <source>
        <dbReference type="Proteomes" id="UP001482231"/>
    </source>
</evidence>
<keyword evidence="1" id="KW-0812">Transmembrane</keyword>
<evidence type="ECO:0000256" key="1">
    <source>
        <dbReference type="SAM" id="Phobius"/>
    </source>
</evidence>
<dbReference type="RefSeq" id="WP_347307742.1">
    <property type="nucleotide sequence ID" value="NZ_JBAJEX010000003.1"/>
</dbReference>
<feature type="transmembrane region" description="Helical" evidence="1">
    <location>
        <begin position="78"/>
        <end position="102"/>
    </location>
</feature>